<evidence type="ECO:0000313" key="2">
    <source>
        <dbReference type="EMBL" id="RXK41887.1"/>
    </source>
</evidence>
<dbReference type="EMBL" id="SDIL01000005">
    <property type="protein sequence ID" value="RXK41887.1"/>
    <property type="molecule type" value="Genomic_DNA"/>
</dbReference>
<evidence type="ECO:0000313" key="3">
    <source>
        <dbReference type="Proteomes" id="UP000289152"/>
    </source>
</evidence>
<protein>
    <submittedName>
        <fullName evidence="2">Uncharacterized protein</fullName>
    </submittedName>
</protein>
<dbReference type="Proteomes" id="UP000289152">
    <property type="component" value="Unassembled WGS sequence"/>
</dbReference>
<evidence type="ECO:0000256" key="1">
    <source>
        <dbReference type="SAM" id="MobiDB-lite"/>
    </source>
</evidence>
<name>A0A4V1M4X5_TREME</name>
<gene>
    <name evidence="2" type="ORF">M231_00886</name>
</gene>
<accession>A0A4V1M4X5</accession>
<reference evidence="2 3" key="1">
    <citation type="submission" date="2016-06" db="EMBL/GenBank/DDBJ databases">
        <title>Evolution of pathogenesis and genome organization in the Tremellales.</title>
        <authorList>
            <person name="Cuomo C."/>
            <person name="Litvintseva A."/>
            <person name="Heitman J."/>
            <person name="Chen Y."/>
            <person name="Sun S."/>
            <person name="Springer D."/>
            <person name="Dromer F."/>
            <person name="Young S."/>
            <person name="Zeng Q."/>
            <person name="Chapman S."/>
            <person name="Gujja S."/>
            <person name="Saif S."/>
            <person name="Birren B."/>
        </authorList>
    </citation>
    <scope>NUCLEOTIDE SEQUENCE [LARGE SCALE GENOMIC DNA]</scope>
    <source>
        <strain evidence="2 3">ATCC 28783</strain>
    </source>
</reference>
<proteinExistence type="predicted"/>
<comment type="caution">
    <text evidence="2">The sequence shown here is derived from an EMBL/GenBank/DDBJ whole genome shotgun (WGS) entry which is preliminary data.</text>
</comment>
<dbReference type="AlphaFoldDB" id="A0A4V1M4X5"/>
<organism evidence="2 3">
    <name type="scientific">Tremella mesenterica</name>
    <name type="common">Jelly fungus</name>
    <dbReference type="NCBI Taxonomy" id="5217"/>
    <lineage>
        <taxon>Eukaryota</taxon>
        <taxon>Fungi</taxon>
        <taxon>Dikarya</taxon>
        <taxon>Basidiomycota</taxon>
        <taxon>Agaricomycotina</taxon>
        <taxon>Tremellomycetes</taxon>
        <taxon>Tremellales</taxon>
        <taxon>Tremellaceae</taxon>
        <taxon>Tremella</taxon>
    </lineage>
</organism>
<feature type="region of interest" description="Disordered" evidence="1">
    <location>
        <begin position="199"/>
        <end position="252"/>
    </location>
</feature>
<dbReference type="InParanoid" id="A0A4V1M4X5"/>
<dbReference type="VEuPathDB" id="FungiDB:TREMEDRAFT_58046"/>
<sequence length="374" mass="40503">MSTRPQLDTYQSFMDRFTAALSQQGNSPRQVSSMGFGALAITDGSPSVAAPAAVGAPAAVPSPAVSPAMAAIPLSSGQQEVRPAPVGPSQASGQSATVVEIDDDDEEMDVVDSDEEMGDVVDGEETGGADDEEGMGDEDEEMYDIDLGDQELFEDRDGWLAEVGAFSPVRVIKGSPELCLRIQNSNGKKRVAYMAKLAEAKSEKRRRSPSVHDEAPLPSAKRTKGTRSQPSPDLEEVSPSPTKEPGSAHKMSLREQDRLWKLFTDKRERWEVASVDESCDRSVKLSRTGGRSGRVYDRSNLVTAGPVVLLALLGHARSVPPTPLGTFLLDLRILRLPLFAVVSPRSRIRNSLRPLLRRTSPLLSRLYQVVPQIT</sequence>
<keyword evidence="3" id="KW-1185">Reference proteome</keyword>
<feature type="region of interest" description="Disordered" evidence="1">
    <location>
        <begin position="76"/>
        <end position="96"/>
    </location>
</feature>